<feature type="domain" description="SH3" evidence="3">
    <location>
        <begin position="207"/>
        <end position="277"/>
    </location>
</feature>
<dbReference type="Gene3D" id="1.10.287.650">
    <property type="entry name" value="L27 domain"/>
    <property type="match status" value="1"/>
</dbReference>
<keyword evidence="1 2" id="KW-0728">SH3 domain</keyword>
<feature type="domain" description="L27" evidence="5">
    <location>
        <begin position="49"/>
        <end position="100"/>
    </location>
</feature>
<reference evidence="7" key="1">
    <citation type="submission" date="2018-06" db="EMBL/GenBank/DDBJ databases">
        <title>Genome assembly of Danube salmon.</title>
        <authorList>
            <person name="Macqueen D.J."/>
            <person name="Gundappa M.K."/>
        </authorList>
    </citation>
    <scope>NUCLEOTIDE SEQUENCE [LARGE SCALE GENOMIC DNA]</scope>
</reference>
<dbReference type="Proteomes" id="UP000314982">
    <property type="component" value="Unassembled WGS sequence"/>
</dbReference>
<dbReference type="SUPFAM" id="SSF50044">
    <property type="entry name" value="SH3-domain"/>
    <property type="match status" value="1"/>
</dbReference>
<dbReference type="SMART" id="SM00228">
    <property type="entry name" value="PDZ"/>
    <property type="match status" value="1"/>
</dbReference>
<evidence type="ECO:0000313" key="7">
    <source>
        <dbReference type="Proteomes" id="UP000314982"/>
    </source>
</evidence>
<reference evidence="6" key="3">
    <citation type="submission" date="2025-09" db="UniProtKB">
        <authorList>
            <consortium name="Ensembl"/>
        </authorList>
    </citation>
    <scope>IDENTIFICATION</scope>
</reference>
<dbReference type="SMART" id="SM00569">
    <property type="entry name" value="L27"/>
    <property type="match status" value="1"/>
</dbReference>
<evidence type="ECO:0000259" key="4">
    <source>
        <dbReference type="PROSITE" id="PS50106"/>
    </source>
</evidence>
<dbReference type="PROSITE" id="PS51022">
    <property type="entry name" value="L27"/>
    <property type="match status" value="1"/>
</dbReference>
<dbReference type="InterPro" id="IPR001478">
    <property type="entry name" value="PDZ"/>
</dbReference>
<protein>
    <submittedName>
        <fullName evidence="6">MAGUK p55 scaffold protein 4a</fullName>
    </submittedName>
</protein>
<reference evidence="6" key="2">
    <citation type="submission" date="2025-08" db="UniProtKB">
        <authorList>
            <consortium name="Ensembl"/>
        </authorList>
    </citation>
    <scope>IDENTIFICATION</scope>
</reference>
<dbReference type="InterPro" id="IPR036892">
    <property type="entry name" value="L27_dom_sf"/>
</dbReference>
<dbReference type="Ensembl" id="ENSHHUT00000013590.1">
    <property type="protein sequence ID" value="ENSHHUP00000013164.1"/>
    <property type="gene ID" value="ENSHHUG00000008083.1"/>
</dbReference>
<dbReference type="PROSITE" id="PS50106">
    <property type="entry name" value="PDZ"/>
    <property type="match status" value="1"/>
</dbReference>
<dbReference type="InterPro" id="IPR036028">
    <property type="entry name" value="SH3-like_dom_sf"/>
</dbReference>
<dbReference type="InterPro" id="IPR050716">
    <property type="entry name" value="MAGUK"/>
</dbReference>
<evidence type="ECO:0000256" key="2">
    <source>
        <dbReference type="PROSITE-ProRule" id="PRU00192"/>
    </source>
</evidence>
<sequence length="312" mass="35070">MSYPVPICLFCLYNEQVKMHCIACLFSLQIYKCLQKFRRLPPSPYLPYASGLSHEILSDIRAVPAPSPEARLLYSLLKSPHLQALLSAHDMVAQTDYEPVLPPLPEDLPEDEEAMRIVCLVKNKQPLGATIKKDEETGEIFIARVIHGGLADRSGLLHPGDMLVEVNGNPVEGLDPEQVIQILVQSQGTILFKVIPNTPQSTKSQQPALLYVRAMADYCPLQDPAIPCPDAGMVFSRGDLLEIVDQTDIHWWQARKLPSVSACAGLIPSTSLIKRWGLQTDRHKHHSLHKRWDTTWDLFYFNSVNQFTSLIE</sequence>
<dbReference type="InterPro" id="IPR036034">
    <property type="entry name" value="PDZ_sf"/>
</dbReference>
<dbReference type="InterPro" id="IPR001452">
    <property type="entry name" value="SH3_domain"/>
</dbReference>
<dbReference type="STRING" id="62062.ENSHHUP00000013164"/>
<dbReference type="Gene3D" id="2.30.42.10">
    <property type="match status" value="1"/>
</dbReference>
<dbReference type="CDD" id="cd06799">
    <property type="entry name" value="PDZ_MPP3-MPP4-MPP7-like"/>
    <property type="match status" value="1"/>
</dbReference>
<dbReference type="SUPFAM" id="SSF101288">
    <property type="entry name" value="L27 domain"/>
    <property type="match status" value="1"/>
</dbReference>
<dbReference type="PROSITE" id="PS50002">
    <property type="entry name" value="SH3"/>
    <property type="match status" value="1"/>
</dbReference>
<feature type="domain" description="PDZ" evidence="4">
    <location>
        <begin position="117"/>
        <end position="198"/>
    </location>
</feature>
<name>A0A4W5KP02_9TELE</name>
<dbReference type="Pfam" id="PF00595">
    <property type="entry name" value="PDZ"/>
    <property type="match status" value="1"/>
</dbReference>
<dbReference type="AlphaFoldDB" id="A0A4W5KP02"/>
<dbReference type="GeneTree" id="ENSGT00940000156444"/>
<evidence type="ECO:0000256" key="1">
    <source>
        <dbReference type="ARBA" id="ARBA00022443"/>
    </source>
</evidence>
<evidence type="ECO:0000259" key="5">
    <source>
        <dbReference type="PROSITE" id="PS51022"/>
    </source>
</evidence>
<dbReference type="InterPro" id="IPR014775">
    <property type="entry name" value="L27_C"/>
</dbReference>
<dbReference type="Gene3D" id="2.30.30.40">
    <property type="entry name" value="SH3 Domains"/>
    <property type="match status" value="1"/>
</dbReference>
<evidence type="ECO:0000259" key="3">
    <source>
        <dbReference type="PROSITE" id="PS50002"/>
    </source>
</evidence>
<dbReference type="PANTHER" id="PTHR23122">
    <property type="entry name" value="MEMBRANE-ASSOCIATED GUANYLATE KINASE MAGUK"/>
    <property type="match status" value="1"/>
</dbReference>
<organism evidence="6 7">
    <name type="scientific">Hucho hucho</name>
    <name type="common">huchen</name>
    <dbReference type="NCBI Taxonomy" id="62062"/>
    <lineage>
        <taxon>Eukaryota</taxon>
        <taxon>Metazoa</taxon>
        <taxon>Chordata</taxon>
        <taxon>Craniata</taxon>
        <taxon>Vertebrata</taxon>
        <taxon>Euteleostomi</taxon>
        <taxon>Actinopterygii</taxon>
        <taxon>Neopterygii</taxon>
        <taxon>Teleostei</taxon>
        <taxon>Protacanthopterygii</taxon>
        <taxon>Salmoniformes</taxon>
        <taxon>Salmonidae</taxon>
        <taxon>Salmoninae</taxon>
        <taxon>Hucho</taxon>
    </lineage>
</organism>
<evidence type="ECO:0000313" key="6">
    <source>
        <dbReference type="Ensembl" id="ENSHHUP00000013164.1"/>
    </source>
</evidence>
<keyword evidence="7" id="KW-1185">Reference proteome</keyword>
<accession>A0A4W5KP02</accession>
<proteinExistence type="predicted"/>
<dbReference type="SUPFAM" id="SSF50156">
    <property type="entry name" value="PDZ domain-like"/>
    <property type="match status" value="1"/>
</dbReference>
<dbReference type="Pfam" id="PF02828">
    <property type="entry name" value="L27"/>
    <property type="match status" value="1"/>
</dbReference>
<dbReference type="InterPro" id="IPR004172">
    <property type="entry name" value="L27_dom"/>
</dbReference>